<gene>
    <name evidence="10" type="ORF">R53529_LOCUS1578</name>
    <name evidence="9" type="ORF">R53530_LOCUS1672</name>
</gene>
<dbReference type="PROSITE" id="PS00088">
    <property type="entry name" value="SOD_MN"/>
    <property type="match status" value="1"/>
</dbReference>
<evidence type="ECO:0000256" key="1">
    <source>
        <dbReference type="ARBA" id="ARBA00008714"/>
    </source>
</evidence>
<dbReference type="AlphaFoldDB" id="A0A9W4TMJ2"/>
<dbReference type="EC" id="1.15.1.1" evidence="2 6"/>
<evidence type="ECO:0000259" key="8">
    <source>
        <dbReference type="Pfam" id="PF02777"/>
    </source>
</evidence>
<dbReference type="PANTHER" id="PTHR42769:SF3">
    <property type="entry name" value="SUPEROXIDE DISMUTASE [FE] 2, CHLOROPLASTIC"/>
    <property type="match status" value="1"/>
</dbReference>
<evidence type="ECO:0000313" key="11">
    <source>
        <dbReference type="Proteomes" id="UP001154255"/>
    </source>
</evidence>
<dbReference type="PRINTS" id="PR01703">
    <property type="entry name" value="MNSODISMTASE"/>
</dbReference>
<protein>
    <recommendedName>
        <fullName evidence="2 6">Superoxide dismutase</fullName>
        <ecNumber evidence="2 6">1.15.1.1</ecNumber>
    </recommendedName>
</protein>
<dbReference type="EMBL" id="CAMXCM010000004">
    <property type="protein sequence ID" value="CAI3948443.1"/>
    <property type="molecule type" value="Genomic_DNA"/>
</dbReference>
<dbReference type="Proteomes" id="UP001154259">
    <property type="component" value="Unassembled WGS sequence"/>
</dbReference>
<dbReference type="PIRSF" id="PIRSF000349">
    <property type="entry name" value="SODismutase"/>
    <property type="match status" value="1"/>
</dbReference>
<keyword evidence="3 5" id="KW-0479">Metal-binding</keyword>
<dbReference type="GO" id="GO:0046872">
    <property type="term" value="F:metal ion binding"/>
    <property type="evidence" value="ECO:0007669"/>
    <property type="project" value="UniProtKB-KW"/>
</dbReference>
<organism evidence="9 11">
    <name type="scientific">Commensalibacter communis</name>
    <dbReference type="NCBI Taxonomy" id="2972786"/>
    <lineage>
        <taxon>Bacteria</taxon>
        <taxon>Pseudomonadati</taxon>
        <taxon>Pseudomonadota</taxon>
        <taxon>Alphaproteobacteria</taxon>
        <taxon>Acetobacterales</taxon>
        <taxon>Acetobacteraceae</taxon>
    </lineage>
</organism>
<comment type="catalytic activity">
    <reaction evidence="6">
        <text>2 superoxide + 2 H(+) = H2O2 + O2</text>
        <dbReference type="Rhea" id="RHEA:20696"/>
        <dbReference type="ChEBI" id="CHEBI:15378"/>
        <dbReference type="ChEBI" id="CHEBI:15379"/>
        <dbReference type="ChEBI" id="CHEBI:16240"/>
        <dbReference type="ChEBI" id="CHEBI:18421"/>
        <dbReference type="EC" id="1.15.1.1"/>
    </reaction>
</comment>
<dbReference type="RefSeq" id="WP_271790011.1">
    <property type="nucleotide sequence ID" value="NZ_CAMXCJ010000009.1"/>
</dbReference>
<dbReference type="SUPFAM" id="SSF46609">
    <property type="entry name" value="Fe,Mn superoxide dismutase (SOD), N-terminal domain"/>
    <property type="match status" value="1"/>
</dbReference>
<dbReference type="Pfam" id="PF02777">
    <property type="entry name" value="Sod_Fe_C"/>
    <property type="match status" value="1"/>
</dbReference>
<feature type="binding site" evidence="5">
    <location>
        <position position="28"/>
    </location>
    <ligand>
        <name>Mn(2+)</name>
        <dbReference type="ChEBI" id="CHEBI:29035"/>
    </ligand>
</feature>
<dbReference type="InterPro" id="IPR019832">
    <property type="entry name" value="Mn/Fe_SOD_C"/>
</dbReference>
<feature type="binding site" evidence="5">
    <location>
        <position position="164"/>
    </location>
    <ligand>
        <name>Mn(2+)</name>
        <dbReference type="ChEBI" id="CHEBI:29035"/>
    </ligand>
</feature>
<comment type="similarity">
    <text evidence="1 6">Belongs to the iron/manganese superoxide dismutase family.</text>
</comment>
<accession>A0A9W4TMJ2</accession>
<dbReference type="Pfam" id="PF00081">
    <property type="entry name" value="Sod_Fe_N"/>
    <property type="match status" value="1"/>
</dbReference>
<dbReference type="InterPro" id="IPR036324">
    <property type="entry name" value="Mn/Fe_SOD_N_sf"/>
</dbReference>
<dbReference type="InterPro" id="IPR001189">
    <property type="entry name" value="Mn/Fe_SOD"/>
</dbReference>
<proteinExistence type="inferred from homology"/>
<keyword evidence="12" id="KW-1185">Reference proteome</keyword>
<feature type="domain" description="Manganese/iron superoxide dismutase C-terminal" evidence="8">
    <location>
        <begin position="97"/>
        <end position="197"/>
    </location>
</feature>
<evidence type="ECO:0000256" key="2">
    <source>
        <dbReference type="ARBA" id="ARBA00012682"/>
    </source>
</evidence>
<evidence type="ECO:0000256" key="4">
    <source>
        <dbReference type="ARBA" id="ARBA00023002"/>
    </source>
</evidence>
<evidence type="ECO:0000256" key="3">
    <source>
        <dbReference type="ARBA" id="ARBA00022723"/>
    </source>
</evidence>
<dbReference type="InterPro" id="IPR036314">
    <property type="entry name" value="SOD_C_sf"/>
</dbReference>
<evidence type="ECO:0000259" key="7">
    <source>
        <dbReference type="Pfam" id="PF00081"/>
    </source>
</evidence>
<name>A0A9W4TMJ2_9PROT</name>
<keyword evidence="4 6" id="KW-0560">Oxidoreductase</keyword>
<evidence type="ECO:0000313" key="10">
    <source>
        <dbReference type="EMBL" id="CAI3948914.1"/>
    </source>
</evidence>
<reference evidence="9" key="1">
    <citation type="submission" date="2022-10" db="EMBL/GenBank/DDBJ databases">
        <authorList>
            <person name="Botero Cardona J."/>
        </authorList>
    </citation>
    <scope>NUCLEOTIDE SEQUENCE</scope>
    <source>
        <strain evidence="9">LMG 31819</strain>
        <strain evidence="10">R-53529</strain>
    </source>
</reference>
<dbReference type="SUPFAM" id="SSF54719">
    <property type="entry name" value="Fe,Mn superoxide dismutase (SOD), C-terminal domain"/>
    <property type="match status" value="1"/>
</dbReference>
<evidence type="ECO:0000313" key="12">
    <source>
        <dbReference type="Proteomes" id="UP001154259"/>
    </source>
</evidence>
<dbReference type="Proteomes" id="UP001154255">
    <property type="component" value="Unassembled WGS sequence"/>
</dbReference>
<evidence type="ECO:0000313" key="9">
    <source>
        <dbReference type="EMBL" id="CAI3948443.1"/>
    </source>
</evidence>
<dbReference type="PANTHER" id="PTHR42769">
    <property type="entry name" value="SUPEROXIDE DISMUTASE"/>
    <property type="match status" value="1"/>
</dbReference>
<comment type="caution">
    <text evidence="9">The sequence shown here is derived from an EMBL/GenBank/DDBJ whole genome shotgun (WGS) entry which is preliminary data.</text>
</comment>
<sequence>MAFELGKLPYPENALSRGGMSEETIQYHYGKHHQTYVNTLNDLVAANPALQGKTLEELIVMAAKDEALTPVLNNAGQHYNHTMFWNSLSPTGGKMSEAFEARIVKDFGSVDNFKTEFKKAATTQFGSGWAWLVLDKNDKLVITKTPNAKSPLSEGQGKALLVADVWEHAYYIDFRNRRPDFIDNFLNKLANYDFAEQQLNA</sequence>
<comment type="function">
    <text evidence="6">Destroys radicals which are normally produced within the cells and which are toxic to biological systems.</text>
</comment>
<dbReference type="EMBL" id="CAMXCS010000003">
    <property type="protein sequence ID" value="CAI3948914.1"/>
    <property type="molecule type" value="Genomic_DNA"/>
</dbReference>
<feature type="domain" description="Manganese/iron superoxide dismutase N-terminal" evidence="7">
    <location>
        <begin position="3"/>
        <end position="89"/>
    </location>
</feature>
<evidence type="ECO:0000256" key="6">
    <source>
        <dbReference type="RuleBase" id="RU000414"/>
    </source>
</evidence>
<feature type="binding site" evidence="5">
    <location>
        <position position="81"/>
    </location>
    <ligand>
        <name>Mn(2+)</name>
        <dbReference type="ChEBI" id="CHEBI:29035"/>
    </ligand>
</feature>
<dbReference type="GO" id="GO:0004784">
    <property type="term" value="F:superoxide dismutase activity"/>
    <property type="evidence" value="ECO:0007669"/>
    <property type="project" value="UniProtKB-EC"/>
</dbReference>
<dbReference type="InterPro" id="IPR019831">
    <property type="entry name" value="Mn/Fe_SOD_N"/>
</dbReference>
<dbReference type="Gene3D" id="3.55.40.20">
    <property type="entry name" value="Iron/manganese superoxide dismutase, C-terminal domain"/>
    <property type="match status" value="1"/>
</dbReference>
<dbReference type="Gene3D" id="1.10.287.990">
    <property type="entry name" value="Fe,Mn superoxide dismutase (SOD) domain"/>
    <property type="match status" value="1"/>
</dbReference>
<feature type="binding site" evidence="5">
    <location>
        <position position="168"/>
    </location>
    <ligand>
        <name>Mn(2+)</name>
        <dbReference type="ChEBI" id="CHEBI:29035"/>
    </ligand>
</feature>
<dbReference type="InterPro" id="IPR019833">
    <property type="entry name" value="Mn/Fe_SOD_BS"/>
</dbReference>
<evidence type="ECO:0000256" key="5">
    <source>
        <dbReference type="PIRSR" id="PIRSR000349-1"/>
    </source>
</evidence>